<dbReference type="RefSeq" id="WP_029097702.1">
    <property type="nucleotide sequence ID" value="NZ_JAPYYP010000007.1"/>
</dbReference>
<sequence length="783" mass="90615">MSVTEREWREEEERVERVIGEIDRKIGSLQEHVSDVRADIVEIRKNFWDDVTVNVDDATEAVETYASIKQQAEVLSERERSHRHASKQLDTLRKLRQSPYFGRIDFVEDGEREAERIYLGIASLLDERDEQFLVYDWRAPVSSLYYDYPPGPAQYETPGGTIAGTMELKRQYIIRDGRIRSMFDTGVTIGDELLQEVLGRQADGQMKSIVATIQKEQNRIIRNERSRLLVVQGAAGSGKTSAALQRVAYLLYRYRETLRAEQIVLFSPNPLFNSYVSTVLPELGEENMQQTTFQAYVEHRLGETFRIEDPFAQMEYAYTAMDEPGYDARMEGIRFKASAAFMQVIERYVESLGQAGMIFADVTFRGRTLIDAERIREQFYSLDPSLRLPNRMRLTAEWLLEELRKRERQERTQPWVEDEIDLLDQEAYYRAYQKLRRQKRFTEETFDDFERERELLAATVVNDHFDPLRRWVKQLGFVDMPAVYRQLFADPRYASRFANDVPLPQQWEEICARTVEMLDRSELFWEDATPYLYVKERIEGFQTNTSVRHVFIDEAQDYSPFQFAFIRRLFPHSRMTVLGDLNQAIYAHVDAQTDFSPLASLYEDGQTETIVLTRSYRSTRPIVEFTRGLIAGGEAIQPFNRDGVKPTLTQAADTTDLIDKIAARIRALQDAGHRTIAVICKTARESRDAHAALSDRLPVRLIGKETVSFEPGVLVIPSYLAKGVEFDAVLIYDASRAKYGRETERRLFYTACTRAMHELHLYAVGEVSPFVTALSPDTYVVES</sequence>
<feature type="binding site" evidence="5">
    <location>
        <begin position="233"/>
        <end position="240"/>
    </location>
    <ligand>
        <name>ATP</name>
        <dbReference type="ChEBI" id="CHEBI:30616"/>
    </ligand>
</feature>
<reference evidence="7" key="1">
    <citation type="submission" date="2022-12" db="EMBL/GenBank/DDBJ databases">
        <title>Draft genome sequence of the thermophilic strain Brevibacillus thermoruber HT42, isolated from Los Humeros, Puebla, Mexico, with biotechnological potential.</title>
        <authorList>
            <person name="Lara Sanchez J."/>
            <person name="Solis Palacios R."/>
            <person name="Bustos Baena A.S."/>
            <person name="Ruz Baez A.E."/>
            <person name="Espinosa Luna G."/>
            <person name="Oliart Ros R.M."/>
        </authorList>
    </citation>
    <scope>NUCLEOTIDE SEQUENCE</scope>
    <source>
        <strain evidence="7">HT42</strain>
    </source>
</reference>
<accession>A0A9X3TPC4</accession>
<dbReference type="InterPro" id="IPR027785">
    <property type="entry name" value="UvrD-like_helicase_C"/>
</dbReference>
<evidence type="ECO:0000256" key="1">
    <source>
        <dbReference type="ARBA" id="ARBA00022741"/>
    </source>
</evidence>
<feature type="domain" description="UvrD-like helicase ATP-binding" evidence="6">
    <location>
        <begin position="212"/>
        <end position="619"/>
    </location>
</feature>
<gene>
    <name evidence="7" type="ORF">O3V59_08030</name>
</gene>
<dbReference type="EMBL" id="JAPYYP010000007">
    <property type="protein sequence ID" value="MDA5108306.1"/>
    <property type="molecule type" value="Genomic_DNA"/>
</dbReference>
<dbReference type="GO" id="GO:0000725">
    <property type="term" value="P:recombinational repair"/>
    <property type="evidence" value="ECO:0007669"/>
    <property type="project" value="TreeGrafter"/>
</dbReference>
<dbReference type="InterPro" id="IPR048228">
    <property type="entry name" value="HelD_bacillota"/>
</dbReference>
<dbReference type="GO" id="GO:0043138">
    <property type="term" value="F:3'-5' DNA helicase activity"/>
    <property type="evidence" value="ECO:0007669"/>
    <property type="project" value="TreeGrafter"/>
</dbReference>
<evidence type="ECO:0000256" key="5">
    <source>
        <dbReference type="PROSITE-ProRule" id="PRU00560"/>
    </source>
</evidence>
<dbReference type="Gene3D" id="3.40.50.300">
    <property type="entry name" value="P-loop containing nucleotide triphosphate hydrolases"/>
    <property type="match status" value="3"/>
</dbReference>
<evidence type="ECO:0000259" key="6">
    <source>
        <dbReference type="PROSITE" id="PS51198"/>
    </source>
</evidence>
<dbReference type="SUPFAM" id="SSF52540">
    <property type="entry name" value="P-loop containing nucleoside triphosphate hydrolases"/>
    <property type="match status" value="1"/>
</dbReference>
<protein>
    <submittedName>
        <fullName evidence="7">UvrD-helicase domain-containing protein</fullName>
    </submittedName>
</protein>
<dbReference type="GO" id="GO:0005524">
    <property type="term" value="F:ATP binding"/>
    <property type="evidence" value="ECO:0007669"/>
    <property type="project" value="UniProtKB-UniRule"/>
</dbReference>
<keyword evidence="3 5" id="KW-0347">Helicase</keyword>
<evidence type="ECO:0000313" key="7">
    <source>
        <dbReference type="EMBL" id="MDA5108306.1"/>
    </source>
</evidence>
<dbReference type="InterPro" id="IPR014016">
    <property type="entry name" value="UvrD-like_ATP-bd"/>
</dbReference>
<dbReference type="NCBIfam" id="NF041464">
    <property type="entry name" value="HelD_BACSU"/>
    <property type="match status" value="1"/>
</dbReference>
<dbReference type="GO" id="GO:0003677">
    <property type="term" value="F:DNA binding"/>
    <property type="evidence" value="ECO:0007669"/>
    <property type="project" value="InterPro"/>
</dbReference>
<comment type="caution">
    <text evidence="7">The sequence shown here is derived from an EMBL/GenBank/DDBJ whole genome shotgun (WGS) entry which is preliminary data.</text>
</comment>
<dbReference type="Pfam" id="PF00580">
    <property type="entry name" value="UvrD-helicase"/>
    <property type="match status" value="1"/>
</dbReference>
<evidence type="ECO:0000256" key="2">
    <source>
        <dbReference type="ARBA" id="ARBA00022801"/>
    </source>
</evidence>
<keyword evidence="2 5" id="KW-0378">Hydrolase</keyword>
<keyword evidence="4 5" id="KW-0067">ATP-binding</keyword>
<evidence type="ECO:0000256" key="4">
    <source>
        <dbReference type="ARBA" id="ARBA00022840"/>
    </source>
</evidence>
<dbReference type="AlphaFoldDB" id="A0A9X3TPC4"/>
<organism evidence="7 8">
    <name type="scientific">Brevibacillus thermoruber</name>
    <dbReference type="NCBI Taxonomy" id="33942"/>
    <lineage>
        <taxon>Bacteria</taxon>
        <taxon>Bacillati</taxon>
        <taxon>Bacillota</taxon>
        <taxon>Bacilli</taxon>
        <taxon>Bacillales</taxon>
        <taxon>Paenibacillaceae</taxon>
        <taxon>Brevibacillus</taxon>
    </lineage>
</organism>
<dbReference type="InterPro" id="IPR000212">
    <property type="entry name" value="DNA_helicase_UvrD/REP"/>
</dbReference>
<dbReference type="PROSITE" id="PS51198">
    <property type="entry name" value="UVRD_HELICASE_ATP_BIND"/>
    <property type="match status" value="1"/>
</dbReference>
<proteinExistence type="predicted"/>
<dbReference type="InterPro" id="IPR027417">
    <property type="entry name" value="P-loop_NTPase"/>
</dbReference>
<evidence type="ECO:0000313" key="8">
    <source>
        <dbReference type="Proteomes" id="UP001151071"/>
    </source>
</evidence>
<dbReference type="GO" id="GO:0005829">
    <property type="term" value="C:cytosol"/>
    <property type="evidence" value="ECO:0007669"/>
    <property type="project" value="TreeGrafter"/>
</dbReference>
<dbReference type="Pfam" id="PF13538">
    <property type="entry name" value="UvrD_C_2"/>
    <property type="match status" value="1"/>
</dbReference>
<dbReference type="PANTHER" id="PTHR11070:SF17">
    <property type="entry name" value="DNA HELICASE IV"/>
    <property type="match status" value="1"/>
</dbReference>
<keyword evidence="1 5" id="KW-0547">Nucleotide-binding</keyword>
<dbReference type="PANTHER" id="PTHR11070">
    <property type="entry name" value="UVRD / RECB / PCRA DNA HELICASE FAMILY MEMBER"/>
    <property type="match status" value="1"/>
</dbReference>
<dbReference type="Proteomes" id="UP001151071">
    <property type="component" value="Unassembled WGS sequence"/>
</dbReference>
<dbReference type="GO" id="GO:0016787">
    <property type="term" value="F:hydrolase activity"/>
    <property type="evidence" value="ECO:0007669"/>
    <property type="project" value="UniProtKB-UniRule"/>
</dbReference>
<name>A0A9X3TPC4_9BACL</name>
<evidence type="ECO:0000256" key="3">
    <source>
        <dbReference type="ARBA" id="ARBA00022806"/>
    </source>
</evidence>
<keyword evidence="8" id="KW-1185">Reference proteome</keyword>